<keyword evidence="3" id="KW-1185">Reference proteome</keyword>
<dbReference type="AlphaFoldDB" id="A0AAD6MDS2"/>
<proteinExistence type="predicted"/>
<gene>
    <name evidence="2" type="ORF">NC653_026480</name>
</gene>
<keyword evidence="1" id="KW-0812">Transmembrane</keyword>
<dbReference type="EMBL" id="JAQIZT010000010">
    <property type="protein sequence ID" value="KAJ6983673.1"/>
    <property type="molecule type" value="Genomic_DNA"/>
</dbReference>
<dbReference type="Proteomes" id="UP001164929">
    <property type="component" value="Chromosome 10"/>
</dbReference>
<name>A0AAD6MDS2_9ROSI</name>
<protein>
    <submittedName>
        <fullName evidence="2">Uncharacterized protein</fullName>
    </submittedName>
</protein>
<feature type="transmembrane region" description="Helical" evidence="1">
    <location>
        <begin position="12"/>
        <end position="35"/>
    </location>
</feature>
<reference evidence="2" key="1">
    <citation type="journal article" date="2023" name="Mol. Ecol. Resour.">
        <title>Chromosome-level genome assembly of a triploid poplar Populus alba 'Berolinensis'.</title>
        <authorList>
            <person name="Chen S."/>
            <person name="Yu Y."/>
            <person name="Wang X."/>
            <person name="Wang S."/>
            <person name="Zhang T."/>
            <person name="Zhou Y."/>
            <person name="He R."/>
            <person name="Meng N."/>
            <person name="Wang Y."/>
            <person name="Liu W."/>
            <person name="Liu Z."/>
            <person name="Liu J."/>
            <person name="Guo Q."/>
            <person name="Huang H."/>
            <person name="Sederoff R.R."/>
            <person name="Wang G."/>
            <person name="Qu G."/>
            <person name="Chen S."/>
        </authorList>
    </citation>
    <scope>NUCLEOTIDE SEQUENCE</scope>
    <source>
        <strain evidence="2">SC-2020</strain>
    </source>
</reference>
<keyword evidence="1" id="KW-0472">Membrane</keyword>
<accession>A0AAD6MDS2</accession>
<sequence>MARQANALILENGWGALVVVVVTLLQTNFLLHLALPSFSHGLSSETAFNTKHSSPITFCHEILLDARTSLHVADPPSEAPSPEFLSESVLLLGAFSFVLSVSESSKTVCLELLCRLLEDEYRLVSPFIPDVLAAGVLRASNRSPPSGQGLLIISILSVSAENRIVCVTSVTLKEEGATSGVFCNQHISVDEEDHAIVENMVRRFCQELYSGHRQVAFLLHGKADALLEDIYKIAEPVFLMVVVFAMAVTKQKLNSKFSTESQVEISILIPVSLSCIIEHLLIAV</sequence>
<organism evidence="2 3">
    <name type="scientific">Populus alba x Populus x berolinensis</name>
    <dbReference type="NCBI Taxonomy" id="444605"/>
    <lineage>
        <taxon>Eukaryota</taxon>
        <taxon>Viridiplantae</taxon>
        <taxon>Streptophyta</taxon>
        <taxon>Embryophyta</taxon>
        <taxon>Tracheophyta</taxon>
        <taxon>Spermatophyta</taxon>
        <taxon>Magnoliopsida</taxon>
        <taxon>eudicotyledons</taxon>
        <taxon>Gunneridae</taxon>
        <taxon>Pentapetalae</taxon>
        <taxon>rosids</taxon>
        <taxon>fabids</taxon>
        <taxon>Malpighiales</taxon>
        <taxon>Salicaceae</taxon>
        <taxon>Saliceae</taxon>
        <taxon>Populus</taxon>
    </lineage>
</organism>
<keyword evidence="1" id="KW-1133">Transmembrane helix</keyword>
<evidence type="ECO:0000313" key="3">
    <source>
        <dbReference type="Proteomes" id="UP001164929"/>
    </source>
</evidence>
<comment type="caution">
    <text evidence="2">The sequence shown here is derived from an EMBL/GenBank/DDBJ whole genome shotgun (WGS) entry which is preliminary data.</text>
</comment>
<dbReference type="PANTHER" id="PTHR36337:SF1">
    <property type="entry name" value="OBSCURIN-LIKE PROTEIN"/>
    <property type="match status" value="1"/>
</dbReference>
<evidence type="ECO:0000256" key="1">
    <source>
        <dbReference type="SAM" id="Phobius"/>
    </source>
</evidence>
<dbReference type="PANTHER" id="PTHR36337">
    <property type="entry name" value="OBSCURIN-LIKE PROTEIN"/>
    <property type="match status" value="1"/>
</dbReference>
<evidence type="ECO:0000313" key="2">
    <source>
        <dbReference type="EMBL" id="KAJ6983673.1"/>
    </source>
</evidence>